<dbReference type="PROSITE" id="PS00595">
    <property type="entry name" value="AA_TRANSFER_CLASS_5"/>
    <property type="match status" value="1"/>
</dbReference>
<sequence length="390" mass="42032">MPLDAHPEPAFPEHILLTPGPTPIHPKAMHAMTRPMLGHMDPEVFALNREIQADLRVMYGAEPEGFTALLAGTGSLGMEAGFANLVETGDEVLVCANGSFGRRMAEMAARYGARVRLVTAPLGEAIRPEDVAAQLAHGGDIRMVAVVHGETSTGVLNPVPEIAELVRGTGALLTVDAVTTAGMEPFHMQEWGVDYAYTGAQKCLSAPPGVAPIAISERALARYAARRTPTPLWYCDFEGLRDYWTRQTYHHTVPVNLHFAFHAALRAALDEGMDARKRRVQEVGNAIQAALSPLGFSPYVRRPEDRLPTVLALRLPEGFDDAGVRQALRAREISVTGGLGPTAGVIWRLGLMGEAARPGPYRALMTALEDILGEKGLVGRFDEALEGVLV</sequence>
<protein>
    <submittedName>
        <fullName evidence="7">Alanine--glyoxylate aminotransferase family protein</fullName>
    </submittedName>
</protein>
<evidence type="ECO:0000256" key="4">
    <source>
        <dbReference type="RuleBase" id="RU004075"/>
    </source>
</evidence>
<evidence type="ECO:0000256" key="1">
    <source>
        <dbReference type="ARBA" id="ARBA00001933"/>
    </source>
</evidence>
<dbReference type="PANTHER" id="PTHR21152">
    <property type="entry name" value="AMINOTRANSFERASE CLASS V"/>
    <property type="match status" value="1"/>
</dbReference>
<feature type="domain" description="Aminotransferase class V" evidence="6">
    <location>
        <begin position="36"/>
        <end position="339"/>
    </location>
</feature>
<comment type="caution">
    <text evidence="7">The sequence shown here is derived from an EMBL/GenBank/DDBJ whole genome shotgun (WGS) entry which is preliminary data.</text>
</comment>
<evidence type="ECO:0000313" key="7">
    <source>
        <dbReference type="EMBL" id="MDV6374027.1"/>
    </source>
</evidence>
<dbReference type="EMBL" id="JAPMIV010000006">
    <property type="protein sequence ID" value="MDV6374027.1"/>
    <property type="molecule type" value="Genomic_DNA"/>
</dbReference>
<keyword evidence="7" id="KW-0808">Transferase</keyword>
<dbReference type="Gene3D" id="3.40.640.10">
    <property type="entry name" value="Type I PLP-dependent aspartate aminotransferase-like (Major domain)"/>
    <property type="match status" value="1"/>
</dbReference>
<reference evidence="7 8" key="1">
    <citation type="submission" date="2022-11" db="EMBL/GenBank/DDBJ databases">
        <title>Deinococcus ZS9-10, Low Temperature and Draught-tolerating, UV-resistant Bacteria from Continental Antarctica.</title>
        <authorList>
            <person name="Cheng L."/>
        </authorList>
    </citation>
    <scope>NUCLEOTIDE SEQUENCE [LARGE SCALE GENOMIC DNA]</scope>
    <source>
        <strain evidence="7 8">ZS9-10</strain>
    </source>
</reference>
<keyword evidence="8" id="KW-1185">Reference proteome</keyword>
<keyword evidence="3" id="KW-0663">Pyridoxal phosphate</keyword>
<evidence type="ECO:0000259" key="6">
    <source>
        <dbReference type="Pfam" id="PF00266"/>
    </source>
</evidence>
<organism evidence="7 8">
    <name type="scientific">Deinococcus arenicola</name>
    <dbReference type="NCBI Taxonomy" id="2994950"/>
    <lineage>
        <taxon>Bacteria</taxon>
        <taxon>Thermotogati</taxon>
        <taxon>Deinococcota</taxon>
        <taxon>Deinococci</taxon>
        <taxon>Deinococcales</taxon>
        <taxon>Deinococcaceae</taxon>
        <taxon>Deinococcus</taxon>
    </lineage>
</organism>
<dbReference type="GO" id="GO:0008483">
    <property type="term" value="F:transaminase activity"/>
    <property type="evidence" value="ECO:0007669"/>
    <property type="project" value="UniProtKB-KW"/>
</dbReference>
<comment type="similarity">
    <text evidence="2 4">Belongs to the class-V pyridoxal-phosphate-dependent aminotransferase family.</text>
</comment>
<dbReference type="Proteomes" id="UP001276150">
    <property type="component" value="Unassembled WGS sequence"/>
</dbReference>
<dbReference type="InterPro" id="IPR020578">
    <property type="entry name" value="Aminotrans_V_PyrdxlP_BS"/>
</dbReference>
<evidence type="ECO:0000313" key="8">
    <source>
        <dbReference type="Proteomes" id="UP001276150"/>
    </source>
</evidence>
<name>A0ABU4DNM2_9DEIO</name>
<dbReference type="PANTHER" id="PTHR21152:SF40">
    <property type="entry name" value="ALANINE--GLYOXYLATE AMINOTRANSFERASE"/>
    <property type="match status" value="1"/>
</dbReference>
<dbReference type="CDD" id="cd06451">
    <property type="entry name" value="AGAT_like"/>
    <property type="match status" value="1"/>
</dbReference>
<evidence type="ECO:0000256" key="2">
    <source>
        <dbReference type="ARBA" id="ARBA00009236"/>
    </source>
</evidence>
<evidence type="ECO:0000256" key="5">
    <source>
        <dbReference type="RuleBase" id="RU004504"/>
    </source>
</evidence>
<dbReference type="InterPro" id="IPR015422">
    <property type="entry name" value="PyrdxlP-dep_Trfase_small"/>
</dbReference>
<dbReference type="InterPro" id="IPR024169">
    <property type="entry name" value="SP_NH2Trfase/AEP_transaminase"/>
</dbReference>
<dbReference type="InterPro" id="IPR015421">
    <property type="entry name" value="PyrdxlP-dep_Trfase_major"/>
</dbReference>
<dbReference type="InterPro" id="IPR015424">
    <property type="entry name" value="PyrdxlP-dep_Trfase"/>
</dbReference>
<dbReference type="RefSeq" id="WP_317639342.1">
    <property type="nucleotide sequence ID" value="NZ_JAPMIV010000006.1"/>
</dbReference>
<dbReference type="PIRSF" id="PIRSF000524">
    <property type="entry name" value="SPT"/>
    <property type="match status" value="1"/>
</dbReference>
<evidence type="ECO:0000256" key="3">
    <source>
        <dbReference type="ARBA" id="ARBA00022898"/>
    </source>
</evidence>
<dbReference type="Pfam" id="PF00266">
    <property type="entry name" value="Aminotran_5"/>
    <property type="match status" value="1"/>
</dbReference>
<keyword evidence="7" id="KW-0032">Aminotransferase</keyword>
<proteinExistence type="inferred from homology"/>
<gene>
    <name evidence="7" type="ORF">ORD21_05365</name>
</gene>
<accession>A0ABU4DNM2</accession>
<dbReference type="SUPFAM" id="SSF53383">
    <property type="entry name" value="PLP-dependent transferases"/>
    <property type="match status" value="1"/>
</dbReference>
<comment type="cofactor">
    <cofactor evidence="1 5">
        <name>pyridoxal 5'-phosphate</name>
        <dbReference type="ChEBI" id="CHEBI:597326"/>
    </cofactor>
</comment>
<dbReference type="InterPro" id="IPR000192">
    <property type="entry name" value="Aminotrans_V_dom"/>
</dbReference>
<dbReference type="Gene3D" id="3.90.1150.10">
    <property type="entry name" value="Aspartate Aminotransferase, domain 1"/>
    <property type="match status" value="1"/>
</dbReference>